<gene>
    <name evidence="1" type="ORF">SAMN05444359_12179</name>
</gene>
<organism evidence="1 2">
    <name type="scientific">Neolewinella agarilytica</name>
    <dbReference type="NCBI Taxonomy" id="478744"/>
    <lineage>
        <taxon>Bacteria</taxon>
        <taxon>Pseudomonadati</taxon>
        <taxon>Bacteroidota</taxon>
        <taxon>Saprospiria</taxon>
        <taxon>Saprospirales</taxon>
        <taxon>Lewinellaceae</taxon>
        <taxon>Neolewinella</taxon>
    </lineage>
</organism>
<reference evidence="2" key="1">
    <citation type="submission" date="2016-10" db="EMBL/GenBank/DDBJ databases">
        <authorList>
            <person name="Varghese N."/>
            <person name="Submissions S."/>
        </authorList>
    </citation>
    <scope>NUCLEOTIDE SEQUENCE [LARGE SCALE GENOMIC DNA]</scope>
    <source>
        <strain evidence="2">DSM 24740</strain>
    </source>
</reference>
<dbReference type="EMBL" id="FOFB01000021">
    <property type="protein sequence ID" value="SER01542.1"/>
    <property type="molecule type" value="Genomic_DNA"/>
</dbReference>
<dbReference type="InParanoid" id="A0A1H9KR05"/>
<keyword evidence="2" id="KW-1185">Reference proteome</keyword>
<evidence type="ECO:0000313" key="2">
    <source>
        <dbReference type="Proteomes" id="UP000199021"/>
    </source>
</evidence>
<proteinExistence type="predicted"/>
<dbReference type="AlphaFoldDB" id="A0A1H9KR05"/>
<protein>
    <submittedName>
        <fullName evidence="1">Uncharacterized protein</fullName>
    </submittedName>
</protein>
<dbReference type="STRING" id="478744.SAMN05444359_12179"/>
<dbReference type="Proteomes" id="UP000199021">
    <property type="component" value="Unassembled WGS sequence"/>
</dbReference>
<accession>A0A1H9KR05</accession>
<evidence type="ECO:0000313" key="1">
    <source>
        <dbReference type="EMBL" id="SER01542.1"/>
    </source>
</evidence>
<sequence>MAVPGLRLEYPGKRVIPKSNQISYKLVDYHILVATMCNISDIASSTSNASNASNVR</sequence>
<name>A0A1H9KR05_9BACT</name>